<evidence type="ECO:0000313" key="3">
    <source>
        <dbReference type="EMBL" id="CAF1109725.1"/>
    </source>
</evidence>
<proteinExistence type="predicted"/>
<dbReference type="EMBL" id="CAJNOM010000106">
    <property type="protein sequence ID" value="CAF1060371.1"/>
    <property type="molecule type" value="Genomic_DNA"/>
</dbReference>
<protein>
    <submittedName>
        <fullName evidence="2">Uncharacterized protein</fullName>
    </submittedName>
</protein>
<sequence length="295" mass="33439">MVMVTGYQFKISIMRIQMVYCQRDSNDIGNIKREVCGIENPTVQGGFYRASEYGIPESDTTCQPGIPAMTAVKGFFAGCTPFEGAFFTFLLITWLSTKLDTVKVWNPSLFDYNNLERLNSNKPICPCSTTRMPYHTFISLSPTLHQVCSSDFVSDRWVSVLKNSASSTVLLNSNFTTDWHYQASSQFQLLSNLCQLANKTIDDAIRRFKYQSFVAPNLFSEDSFNAYFNRTFTQLFQSTTSYFSVLVETERLLLQVDQLSAVPVKDVRVMVNSNLRVNVTLNVTTNKYSSHVSLS</sequence>
<dbReference type="EMBL" id="CAJNOM010000131">
    <property type="protein sequence ID" value="CAF1109725.1"/>
    <property type="molecule type" value="Genomic_DNA"/>
</dbReference>
<organism evidence="2 4">
    <name type="scientific">Adineta steineri</name>
    <dbReference type="NCBI Taxonomy" id="433720"/>
    <lineage>
        <taxon>Eukaryota</taxon>
        <taxon>Metazoa</taxon>
        <taxon>Spiralia</taxon>
        <taxon>Gnathifera</taxon>
        <taxon>Rotifera</taxon>
        <taxon>Eurotatoria</taxon>
        <taxon>Bdelloidea</taxon>
        <taxon>Adinetida</taxon>
        <taxon>Adinetidae</taxon>
        <taxon>Adineta</taxon>
    </lineage>
</organism>
<dbReference type="Proteomes" id="UP000663877">
    <property type="component" value="Unassembled WGS sequence"/>
</dbReference>
<dbReference type="EMBL" id="CAJNOI010000048">
    <property type="protein sequence ID" value="CAF0939190.1"/>
    <property type="molecule type" value="Genomic_DNA"/>
</dbReference>
<name>A0A814L776_9BILA</name>
<dbReference type="AlphaFoldDB" id="A0A814L776"/>
<evidence type="ECO:0000313" key="4">
    <source>
        <dbReference type="Proteomes" id="UP000663832"/>
    </source>
</evidence>
<comment type="caution">
    <text evidence="2">The sequence shown here is derived from an EMBL/GenBank/DDBJ whole genome shotgun (WGS) entry which is preliminary data.</text>
</comment>
<evidence type="ECO:0000313" key="2">
    <source>
        <dbReference type="EMBL" id="CAF1060371.1"/>
    </source>
</evidence>
<accession>A0A814L776</accession>
<dbReference type="Proteomes" id="UP000663832">
    <property type="component" value="Unassembled WGS sequence"/>
</dbReference>
<reference evidence="2" key="1">
    <citation type="submission" date="2021-02" db="EMBL/GenBank/DDBJ databases">
        <authorList>
            <person name="Nowell W R."/>
        </authorList>
    </citation>
    <scope>NUCLEOTIDE SEQUENCE</scope>
</reference>
<evidence type="ECO:0000313" key="1">
    <source>
        <dbReference type="EMBL" id="CAF0939190.1"/>
    </source>
</evidence>
<gene>
    <name evidence="1" type="ORF">BJG266_LOCUS12549</name>
    <name evidence="2" type="ORF">QVE165_LOCUS18120</name>
    <name evidence="3" type="ORF">QVE165_LOCUS20772</name>
</gene>
<keyword evidence="4" id="KW-1185">Reference proteome</keyword>
<dbReference type="OrthoDB" id="10058369at2759"/>